<dbReference type="InterPro" id="IPR027417">
    <property type="entry name" value="P-loop_NTPase"/>
</dbReference>
<proteinExistence type="inferred from homology"/>
<dbReference type="Gene3D" id="3.40.50.300">
    <property type="entry name" value="P-loop containing nucleotide triphosphate hydrolases"/>
    <property type="match status" value="1"/>
</dbReference>
<comment type="similarity">
    <text evidence="1">Belongs to the ABC transporter superfamily.</text>
</comment>
<organism evidence="5 6">
    <name type="scientific">Paenibacillus prosopidis</name>
    <dbReference type="NCBI Taxonomy" id="630520"/>
    <lineage>
        <taxon>Bacteria</taxon>
        <taxon>Bacillati</taxon>
        <taxon>Bacillota</taxon>
        <taxon>Bacilli</taxon>
        <taxon>Bacillales</taxon>
        <taxon>Paenibacillaceae</taxon>
        <taxon>Paenibacillus</taxon>
    </lineage>
</organism>
<evidence type="ECO:0000259" key="4">
    <source>
        <dbReference type="PROSITE" id="PS50893"/>
    </source>
</evidence>
<dbReference type="Proteomes" id="UP000252415">
    <property type="component" value="Unassembled WGS sequence"/>
</dbReference>
<dbReference type="PROSITE" id="PS50893">
    <property type="entry name" value="ABC_TRANSPORTER_2"/>
    <property type="match status" value="1"/>
</dbReference>
<evidence type="ECO:0000256" key="3">
    <source>
        <dbReference type="ARBA" id="ARBA00022840"/>
    </source>
</evidence>
<dbReference type="SUPFAM" id="SSF52540">
    <property type="entry name" value="P-loop containing nucleoside triphosphate hydrolases"/>
    <property type="match status" value="1"/>
</dbReference>
<dbReference type="InterPro" id="IPR003593">
    <property type="entry name" value="AAA+_ATPase"/>
</dbReference>
<evidence type="ECO:0000256" key="1">
    <source>
        <dbReference type="ARBA" id="ARBA00005417"/>
    </source>
</evidence>
<keyword evidence="6" id="KW-1185">Reference proteome</keyword>
<keyword evidence="3" id="KW-0067">ATP-binding</keyword>
<evidence type="ECO:0000256" key="2">
    <source>
        <dbReference type="ARBA" id="ARBA00022741"/>
    </source>
</evidence>
<evidence type="ECO:0000313" key="5">
    <source>
        <dbReference type="EMBL" id="RCW51728.1"/>
    </source>
</evidence>
<keyword evidence="2" id="KW-0547">Nucleotide-binding</keyword>
<comment type="caution">
    <text evidence="5">The sequence shown here is derived from an EMBL/GenBank/DDBJ whole genome shotgun (WGS) entry which is preliminary data.</text>
</comment>
<dbReference type="RefSeq" id="WP_245975769.1">
    <property type="nucleotide sequence ID" value="NZ_QPJD01000001.1"/>
</dbReference>
<name>A0A368WAI9_9BACL</name>
<reference evidence="5 6" key="1">
    <citation type="submission" date="2018-07" db="EMBL/GenBank/DDBJ databases">
        <title>Genomic Encyclopedia of Type Strains, Phase III (KMG-III): the genomes of soil and plant-associated and newly described type strains.</title>
        <authorList>
            <person name="Whitman W."/>
        </authorList>
    </citation>
    <scope>NUCLEOTIDE SEQUENCE [LARGE SCALE GENOMIC DNA]</scope>
    <source>
        <strain evidence="5 6">CECT 7506</strain>
    </source>
</reference>
<dbReference type="PANTHER" id="PTHR42798:SF7">
    <property type="entry name" value="ALPHA-D-RIBOSE 1-METHYLPHOSPHONATE 5-TRIPHOSPHATE SYNTHASE SUBUNIT PHNL"/>
    <property type="match status" value="1"/>
</dbReference>
<dbReference type="GO" id="GO:0005524">
    <property type="term" value="F:ATP binding"/>
    <property type="evidence" value="ECO:0007669"/>
    <property type="project" value="UniProtKB-KW"/>
</dbReference>
<protein>
    <submittedName>
        <fullName evidence="5">Alpha-D-ribose 1-methylphosphonate 5-triphosphate synthase subunit PhnL</fullName>
    </submittedName>
</protein>
<dbReference type="GO" id="GO:0016887">
    <property type="term" value="F:ATP hydrolysis activity"/>
    <property type="evidence" value="ECO:0007669"/>
    <property type="project" value="InterPro"/>
</dbReference>
<accession>A0A368WAI9</accession>
<gene>
    <name evidence="5" type="ORF">DFP97_10168</name>
</gene>
<dbReference type="AlphaFoldDB" id="A0A368WAI9"/>
<sequence>MSLILKAIGLGKWFELSLSHQMKVSPFQNLSFEVAKGEFMGIAGPSGIGKSSILKCLYRTYLPSSGEIWFDSSLYGTIDLAKATERQITHLRIREIGYVSQFFKAIPRISALDVVADRLLPLGYSLNQARDRAMQLLERLNIPEQLWQAYPATFSGGEQQRVNLARAFAVRPRLLILDEPTASLDNDTKLNVLALMKEMKQDGTTMIGVFHDWDVMGKVADQILDLRKLQASKEQEQMAGM</sequence>
<dbReference type="InterPro" id="IPR003439">
    <property type="entry name" value="ABC_transporter-like_ATP-bd"/>
</dbReference>
<dbReference type="Pfam" id="PF00005">
    <property type="entry name" value="ABC_tran"/>
    <property type="match status" value="1"/>
</dbReference>
<dbReference type="PROSITE" id="PS00211">
    <property type="entry name" value="ABC_TRANSPORTER_1"/>
    <property type="match status" value="1"/>
</dbReference>
<dbReference type="InterPro" id="IPR017871">
    <property type="entry name" value="ABC_transporter-like_CS"/>
</dbReference>
<dbReference type="PANTHER" id="PTHR42798">
    <property type="entry name" value="LIPOPROTEIN-RELEASING SYSTEM ATP-BINDING PROTEIN LOLD"/>
    <property type="match status" value="1"/>
</dbReference>
<dbReference type="EMBL" id="QPJD01000001">
    <property type="protein sequence ID" value="RCW51728.1"/>
    <property type="molecule type" value="Genomic_DNA"/>
</dbReference>
<evidence type="ECO:0000313" key="6">
    <source>
        <dbReference type="Proteomes" id="UP000252415"/>
    </source>
</evidence>
<dbReference type="SMART" id="SM00382">
    <property type="entry name" value="AAA"/>
    <property type="match status" value="1"/>
</dbReference>
<feature type="domain" description="ABC transporter" evidence="4">
    <location>
        <begin position="5"/>
        <end position="241"/>
    </location>
</feature>